<dbReference type="PROSITE" id="PS01229">
    <property type="entry name" value="COF_2"/>
    <property type="match status" value="1"/>
</dbReference>
<dbReference type="Pfam" id="PF00702">
    <property type="entry name" value="Hydrolase"/>
    <property type="match status" value="1"/>
</dbReference>
<dbReference type="PRINTS" id="PR00119">
    <property type="entry name" value="CATATPASE"/>
</dbReference>
<keyword evidence="8 14" id="KW-0067">ATP-binding</keyword>
<keyword evidence="4" id="KW-0597">Phosphoprotein</keyword>
<dbReference type="Proteomes" id="UP000530564">
    <property type="component" value="Unassembled WGS sequence"/>
</dbReference>
<dbReference type="InterPro" id="IPR036412">
    <property type="entry name" value="HAD-like_sf"/>
</dbReference>
<dbReference type="Pfam" id="PF00122">
    <property type="entry name" value="E1-E2_ATPase"/>
    <property type="match status" value="1"/>
</dbReference>
<dbReference type="PANTHER" id="PTHR48085:SF5">
    <property type="entry name" value="CADMIUM_ZINC-TRANSPORTING ATPASE HMA4-RELATED"/>
    <property type="match status" value="1"/>
</dbReference>
<dbReference type="NCBIfam" id="TIGR01525">
    <property type="entry name" value="ATPase-IB_hvy"/>
    <property type="match status" value="1"/>
</dbReference>
<evidence type="ECO:0000256" key="11">
    <source>
        <dbReference type="ARBA" id="ARBA00023136"/>
    </source>
</evidence>
<evidence type="ECO:0000259" key="15">
    <source>
        <dbReference type="PROSITE" id="PS50846"/>
    </source>
</evidence>
<dbReference type="NCBIfam" id="TIGR01494">
    <property type="entry name" value="ATPase_P-type"/>
    <property type="match status" value="1"/>
</dbReference>
<dbReference type="PROSITE" id="PS00154">
    <property type="entry name" value="ATPASE_E1_E2"/>
    <property type="match status" value="1"/>
</dbReference>
<dbReference type="InterPro" id="IPR036163">
    <property type="entry name" value="HMA_dom_sf"/>
</dbReference>
<dbReference type="InterPro" id="IPR023298">
    <property type="entry name" value="ATPase_P-typ_TM_dom_sf"/>
</dbReference>
<keyword evidence="9" id="KW-1278">Translocase</keyword>
<dbReference type="GO" id="GO:0015086">
    <property type="term" value="F:cadmium ion transmembrane transporter activity"/>
    <property type="evidence" value="ECO:0007669"/>
    <property type="project" value="TreeGrafter"/>
</dbReference>
<dbReference type="EC" id="7.2.2.12" evidence="12"/>
<feature type="transmembrane region" description="Helical" evidence="14">
    <location>
        <begin position="316"/>
        <end position="337"/>
    </location>
</feature>
<evidence type="ECO:0000256" key="12">
    <source>
        <dbReference type="ARBA" id="ARBA00039097"/>
    </source>
</evidence>
<evidence type="ECO:0000313" key="16">
    <source>
        <dbReference type="EMBL" id="MBB3893297.1"/>
    </source>
</evidence>
<dbReference type="GO" id="GO:0005524">
    <property type="term" value="F:ATP binding"/>
    <property type="evidence" value="ECO:0007669"/>
    <property type="project" value="UniProtKB-UniRule"/>
</dbReference>
<sequence length="707" mass="73147">MSTALTLRVDGMDCGACATKIENALKRVPGVSDIDVNYSLQRLTLAYDADRTSPIVIRERIRGLGYTPSDDGGPISEVGAPSDEIWWRSRKAQLALASGLALAVAFVIARLAPEWTTWVYAIATLVGLVPIARRAIAGAVSGTPFSIETLMSVAAAGAIAIGEAEEAAVVVFLFTVGELLEGVAASKARAGIRALVDLVPRSALRERDGVIEQVAAAELAVGDIVVIRPGDRAPSDGEVISGTSEVNQAPVTGESVPVTKEPGAEIYAGSINGNGQLRVAITKAAADNTIARIIHLVEEAQGARAPMARFIDRFSAWYTPAAMAVAALIIVLPPLLLGAEWHTWIYRGLAVLLIACPCALVISTPAAIASGLAAGARKGLLVKGGAALETLGKVATVAFDKTGTLTLGRPQVSDIVAFEGEPSDLLAKAAAVEKGSSHPLGLAIIARAEADGLTLPIAYGVTATPGKAVTGRLKSGFVSVGSPRFAAEQAQLSAEQVARLQALESEGKTVVVVLESKRALGALALRDEPRPDAVQGLAQLRAMGLRTVMLTGDNARAARAIGEALQIEAEAELLPDVKLSRIQDLRAHGPIAMIGDGINDAPALAAASVGVSMGGGTDVALETADAALLNDKVTGVADLVRLSRGTLRNIWQNVAIALGLKAVFLATTLMGTTPLWMAILADTGATALVTANALRLLRFERSRSSDL</sequence>
<dbReference type="SUPFAM" id="SSF81665">
    <property type="entry name" value="Calcium ATPase, transmembrane domain M"/>
    <property type="match status" value="1"/>
</dbReference>
<evidence type="ECO:0000256" key="14">
    <source>
        <dbReference type="RuleBase" id="RU362081"/>
    </source>
</evidence>
<evidence type="ECO:0000256" key="4">
    <source>
        <dbReference type="ARBA" id="ARBA00022553"/>
    </source>
</evidence>
<dbReference type="PROSITE" id="PS50846">
    <property type="entry name" value="HMA_2"/>
    <property type="match status" value="1"/>
</dbReference>
<dbReference type="InterPro" id="IPR008250">
    <property type="entry name" value="ATPase_P-typ_transduc_dom_A_sf"/>
</dbReference>
<evidence type="ECO:0000256" key="9">
    <source>
        <dbReference type="ARBA" id="ARBA00022967"/>
    </source>
</evidence>
<comment type="caution">
    <text evidence="16">The sequence shown here is derived from an EMBL/GenBank/DDBJ whole genome shotgun (WGS) entry which is preliminary data.</text>
</comment>
<dbReference type="SUPFAM" id="SSF55008">
    <property type="entry name" value="HMA, heavy metal-associated domain"/>
    <property type="match status" value="1"/>
</dbReference>
<dbReference type="PROSITE" id="PS01047">
    <property type="entry name" value="HMA_1"/>
    <property type="match status" value="1"/>
</dbReference>
<dbReference type="InterPro" id="IPR059000">
    <property type="entry name" value="ATPase_P-type_domA"/>
</dbReference>
<proteinExistence type="inferred from homology"/>
<dbReference type="SFLD" id="SFLDF00027">
    <property type="entry name" value="p-type_atpase"/>
    <property type="match status" value="1"/>
</dbReference>
<evidence type="ECO:0000256" key="7">
    <source>
        <dbReference type="ARBA" id="ARBA00022741"/>
    </source>
</evidence>
<keyword evidence="10 14" id="KW-1133">Transmembrane helix</keyword>
<keyword evidence="6 14" id="KW-0479">Metal-binding</keyword>
<keyword evidence="5 14" id="KW-0812">Transmembrane</keyword>
<dbReference type="InterPro" id="IPR017969">
    <property type="entry name" value="Heavy-metal-associated_CS"/>
</dbReference>
<dbReference type="Gene3D" id="2.70.150.10">
    <property type="entry name" value="Calcium-transporting ATPase, cytoplasmic transduction domain A"/>
    <property type="match status" value="1"/>
</dbReference>
<comment type="catalytic activity">
    <reaction evidence="13">
        <text>Zn(2+)(in) + ATP + H2O = Zn(2+)(out) + ADP + phosphate + H(+)</text>
        <dbReference type="Rhea" id="RHEA:20621"/>
        <dbReference type="ChEBI" id="CHEBI:15377"/>
        <dbReference type="ChEBI" id="CHEBI:15378"/>
        <dbReference type="ChEBI" id="CHEBI:29105"/>
        <dbReference type="ChEBI" id="CHEBI:30616"/>
        <dbReference type="ChEBI" id="CHEBI:43474"/>
        <dbReference type="ChEBI" id="CHEBI:456216"/>
        <dbReference type="EC" id="7.2.2.12"/>
    </reaction>
</comment>
<feature type="domain" description="HMA" evidence="15">
    <location>
        <begin position="3"/>
        <end position="69"/>
    </location>
</feature>
<evidence type="ECO:0000256" key="3">
    <source>
        <dbReference type="ARBA" id="ARBA00022475"/>
    </source>
</evidence>
<keyword evidence="17" id="KW-1185">Reference proteome</keyword>
<dbReference type="InterPro" id="IPR023214">
    <property type="entry name" value="HAD_sf"/>
</dbReference>
<dbReference type="InterPro" id="IPR023299">
    <property type="entry name" value="ATPase_P-typ_cyto_dom_N"/>
</dbReference>
<evidence type="ECO:0000256" key="8">
    <source>
        <dbReference type="ARBA" id="ARBA00022840"/>
    </source>
</evidence>
<dbReference type="GO" id="GO:0005886">
    <property type="term" value="C:plasma membrane"/>
    <property type="evidence" value="ECO:0007669"/>
    <property type="project" value="UniProtKB-SubCell"/>
</dbReference>
<dbReference type="NCBIfam" id="TIGR01512">
    <property type="entry name" value="ATPase-IB2_Cd"/>
    <property type="match status" value="1"/>
</dbReference>
<dbReference type="SFLD" id="SFLDS00003">
    <property type="entry name" value="Haloacid_Dehalogenase"/>
    <property type="match status" value="1"/>
</dbReference>
<gene>
    <name evidence="16" type="ORF">GGQ61_004039</name>
</gene>
<dbReference type="SUPFAM" id="SSF81653">
    <property type="entry name" value="Calcium ATPase, transduction domain A"/>
    <property type="match status" value="1"/>
</dbReference>
<dbReference type="SFLD" id="SFLDG00002">
    <property type="entry name" value="C1.7:_P-type_atpase_like"/>
    <property type="match status" value="1"/>
</dbReference>
<dbReference type="GO" id="GO:0046872">
    <property type="term" value="F:metal ion binding"/>
    <property type="evidence" value="ECO:0007669"/>
    <property type="project" value="UniProtKB-KW"/>
</dbReference>
<dbReference type="InterPro" id="IPR001757">
    <property type="entry name" value="P_typ_ATPase"/>
</dbReference>
<dbReference type="InterPro" id="IPR051014">
    <property type="entry name" value="Cation_Transport_ATPase_IB"/>
</dbReference>
<dbReference type="Gene3D" id="3.40.50.1000">
    <property type="entry name" value="HAD superfamily/HAD-like"/>
    <property type="match status" value="1"/>
</dbReference>
<dbReference type="InterPro" id="IPR006121">
    <property type="entry name" value="HMA_dom"/>
</dbReference>
<keyword evidence="11 14" id="KW-0472">Membrane</keyword>
<dbReference type="Gene3D" id="3.40.1110.10">
    <property type="entry name" value="Calcium-transporting ATPase, cytoplasmic domain N"/>
    <property type="match status" value="1"/>
</dbReference>
<accession>A0A840A7X1</accession>
<dbReference type="CDD" id="cd00371">
    <property type="entry name" value="HMA"/>
    <property type="match status" value="1"/>
</dbReference>
<reference evidence="16 17" key="1">
    <citation type="submission" date="2020-08" db="EMBL/GenBank/DDBJ databases">
        <title>Genomic Encyclopedia of Type Strains, Phase IV (KMG-IV): sequencing the most valuable type-strain genomes for metagenomic binning, comparative biology and taxonomic classification.</title>
        <authorList>
            <person name="Goeker M."/>
        </authorList>
    </citation>
    <scope>NUCLEOTIDE SEQUENCE [LARGE SCALE GENOMIC DNA]</scope>
    <source>
        <strain evidence="16 17">DSM 21793</strain>
    </source>
</reference>
<feature type="transmembrane region" description="Helical" evidence="14">
    <location>
        <begin position="94"/>
        <end position="112"/>
    </location>
</feature>
<keyword evidence="7 14" id="KW-0547">Nucleotide-binding</keyword>
<feature type="transmembrane region" description="Helical" evidence="14">
    <location>
        <begin position="650"/>
        <end position="669"/>
    </location>
</feature>
<dbReference type="GO" id="GO:0016463">
    <property type="term" value="F:P-type zinc transporter activity"/>
    <property type="evidence" value="ECO:0007669"/>
    <property type="project" value="UniProtKB-EC"/>
</dbReference>
<dbReference type="SUPFAM" id="SSF56784">
    <property type="entry name" value="HAD-like"/>
    <property type="match status" value="1"/>
</dbReference>
<feature type="transmembrane region" description="Helical" evidence="14">
    <location>
        <begin position="118"/>
        <end position="136"/>
    </location>
</feature>
<comment type="subcellular location">
    <subcellularLocation>
        <location evidence="1">Cell membrane</location>
        <topology evidence="1">Multi-pass membrane protein</topology>
    </subcellularLocation>
</comment>
<dbReference type="RefSeq" id="WP_312161387.1">
    <property type="nucleotide sequence ID" value="NZ_JACIDK010000009.1"/>
</dbReference>
<evidence type="ECO:0000256" key="10">
    <source>
        <dbReference type="ARBA" id="ARBA00022989"/>
    </source>
</evidence>
<feature type="transmembrane region" description="Helical" evidence="14">
    <location>
        <begin position="675"/>
        <end position="697"/>
    </location>
</feature>
<dbReference type="InterPro" id="IPR018303">
    <property type="entry name" value="ATPase_P-typ_P_site"/>
</dbReference>
<protein>
    <recommendedName>
        <fullName evidence="12">P-type Zn(2+) transporter</fullName>
        <ecNumber evidence="12">7.2.2.12</ecNumber>
    </recommendedName>
</protein>
<dbReference type="InterPro" id="IPR027256">
    <property type="entry name" value="P-typ_ATPase_IB"/>
</dbReference>
<dbReference type="AlphaFoldDB" id="A0A840A7X1"/>
<dbReference type="GO" id="GO:0016887">
    <property type="term" value="F:ATP hydrolysis activity"/>
    <property type="evidence" value="ECO:0007669"/>
    <property type="project" value="InterPro"/>
</dbReference>
<evidence type="ECO:0000256" key="13">
    <source>
        <dbReference type="ARBA" id="ARBA00047308"/>
    </source>
</evidence>
<dbReference type="InterPro" id="IPR044492">
    <property type="entry name" value="P_typ_ATPase_HD_dom"/>
</dbReference>
<evidence type="ECO:0000256" key="1">
    <source>
        <dbReference type="ARBA" id="ARBA00004651"/>
    </source>
</evidence>
<name>A0A840A7X1_9CAUL</name>
<organism evidence="16 17">
    <name type="scientific">Phenylobacterium haematophilum</name>
    <dbReference type="NCBI Taxonomy" id="98513"/>
    <lineage>
        <taxon>Bacteria</taxon>
        <taxon>Pseudomonadati</taxon>
        <taxon>Pseudomonadota</taxon>
        <taxon>Alphaproteobacteria</taxon>
        <taxon>Caulobacterales</taxon>
        <taxon>Caulobacteraceae</taxon>
        <taxon>Phenylobacterium</taxon>
    </lineage>
</organism>
<keyword evidence="3 14" id="KW-1003">Cell membrane</keyword>
<dbReference type="EMBL" id="JACIDK010000009">
    <property type="protein sequence ID" value="MBB3893297.1"/>
    <property type="molecule type" value="Genomic_DNA"/>
</dbReference>
<dbReference type="Pfam" id="PF00403">
    <property type="entry name" value="HMA"/>
    <property type="match status" value="1"/>
</dbReference>
<evidence type="ECO:0000313" key="17">
    <source>
        <dbReference type="Proteomes" id="UP000530564"/>
    </source>
</evidence>
<evidence type="ECO:0000256" key="6">
    <source>
        <dbReference type="ARBA" id="ARBA00022723"/>
    </source>
</evidence>
<comment type="similarity">
    <text evidence="2 14">Belongs to the cation transport ATPase (P-type) (TC 3.A.3) family. Type IB subfamily.</text>
</comment>
<feature type="transmembrane region" description="Helical" evidence="14">
    <location>
        <begin position="349"/>
        <end position="374"/>
    </location>
</feature>
<dbReference type="PANTHER" id="PTHR48085">
    <property type="entry name" value="CADMIUM/ZINC-TRANSPORTING ATPASE HMA2-RELATED"/>
    <property type="match status" value="1"/>
</dbReference>
<evidence type="ECO:0000256" key="2">
    <source>
        <dbReference type="ARBA" id="ARBA00006024"/>
    </source>
</evidence>
<evidence type="ECO:0000256" key="5">
    <source>
        <dbReference type="ARBA" id="ARBA00022692"/>
    </source>
</evidence>
<dbReference type="Gene3D" id="3.30.70.100">
    <property type="match status" value="1"/>
</dbReference>
<dbReference type="PRINTS" id="PR00941">
    <property type="entry name" value="CDATPASE"/>
</dbReference>
<dbReference type="FunFam" id="2.70.150.10:FF:000002">
    <property type="entry name" value="Copper-transporting ATPase 1, putative"/>
    <property type="match status" value="1"/>
</dbReference>